<feature type="domain" description="Alpha/beta hydrolase fold-3" evidence="3">
    <location>
        <begin position="289"/>
        <end position="352"/>
    </location>
</feature>
<dbReference type="GO" id="GO:0016787">
    <property type="term" value="F:hydrolase activity"/>
    <property type="evidence" value="ECO:0007669"/>
    <property type="project" value="UniProtKB-KW"/>
</dbReference>
<dbReference type="AlphaFoldDB" id="A0A409YV98"/>
<protein>
    <recommendedName>
        <fullName evidence="3">Alpha/beta hydrolase fold-3 domain-containing protein</fullName>
    </recommendedName>
</protein>
<feature type="domain" description="Alpha/beta hydrolase fold-3" evidence="3">
    <location>
        <begin position="78"/>
        <end position="204"/>
    </location>
</feature>
<evidence type="ECO:0000313" key="4">
    <source>
        <dbReference type="EMBL" id="PPR06946.1"/>
    </source>
</evidence>
<dbReference type="InterPro" id="IPR050300">
    <property type="entry name" value="GDXG_lipolytic_enzyme"/>
</dbReference>
<feature type="domain" description="Alpha/beta hydrolase fold-3" evidence="3">
    <location>
        <begin position="459"/>
        <end position="697"/>
    </location>
</feature>
<dbReference type="EMBL" id="NHYE01000220">
    <property type="protein sequence ID" value="PPR06946.1"/>
    <property type="molecule type" value="Genomic_DNA"/>
</dbReference>
<dbReference type="STRING" id="231916.A0A409YV98"/>
<feature type="compositionally biased region" description="Basic and acidic residues" evidence="2">
    <location>
        <begin position="219"/>
        <end position="237"/>
    </location>
</feature>
<keyword evidence="1" id="KW-0378">Hydrolase</keyword>
<sequence>MDLLEFRARVAQWEPELVKTLPPLPSGLVEEYIAIPPTQTQAQDLYTQPQSPSPSPSPKILKITRPSNPPPSTNTPLILLFHGGGFCAGSIEQLARPAREFAAAFGAVVVCASYALTPEHPFPAGVEDAYGTVLWVGRNAEEVFGVKLRGNSKEGGGGSAFVVGGVSAGGNIAAALAPLVIARGELPEGVKITGSFLVIPRLLVEEIVPAEYKALWTSREENKNRSNDGGSGEDRGEGGGATGTGAGDGRPSSMMLTPSLIAKMYTALNPDVHSPLFSPFNYANAATTASANATATPEEEGETILRQLPRTYLQVGERDILRDDGVVYERFLRERGVEVKLDVNPGLGHVAYTIFMHCGGEVEDGVRERTVEGMRWLLGLMDLLELREKIAQWEPELVKTLPLLSPSLVEEYITISSTSTASSITTTTTTTSFSSSPKTIKVTRPLHPPPNANANAPLILLFHGGGFCTGSIEQLTRPAREFAAAFSAVVLTASYAFTPEHPFPASVEDAFETLLWVARNAEQRWGVDLKREGSAFVVGGFSAGGNIAAVLAPLSVVRGELPEGVKVTGSFVVIPPLLVKEIVPVDYEALWTSREENKGSGGGGESSSVTLTPTLLDAITTALNPDVHSPLFSPFNHANAIATPEGEDVLARLPRTYLQVGERDILRDDGVVYERFLEARGVEVKLDVNPGLGHVAYTVFMQRGGEVEESVQEGVKERTVEGMRWLLGM</sequence>
<evidence type="ECO:0000256" key="2">
    <source>
        <dbReference type="SAM" id="MobiDB-lite"/>
    </source>
</evidence>
<dbReference type="InterPro" id="IPR013094">
    <property type="entry name" value="AB_hydrolase_3"/>
</dbReference>
<evidence type="ECO:0000313" key="5">
    <source>
        <dbReference type="Proteomes" id="UP000284706"/>
    </source>
</evidence>
<dbReference type="PANTHER" id="PTHR48081:SF8">
    <property type="entry name" value="ALPHA_BETA HYDROLASE FOLD-3 DOMAIN-CONTAINING PROTEIN-RELATED"/>
    <property type="match status" value="1"/>
</dbReference>
<feature type="region of interest" description="Disordered" evidence="2">
    <location>
        <begin position="219"/>
        <end position="253"/>
    </location>
</feature>
<feature type="compositionally biased region" description="Gly residues" evidence="2">
    <location>
        <begin position="238"/>
        <end position="248"/>
    </location>
</feature>
<dbReference type="Pfam" id="PF07859">
    <property type="entry name" value="Abhydrolase_3"/>
    <property type="match status" value="3"/>
</dbReference>
<keyword evidence="5" id="KW-1185">Reference proteome</keyword>
<dbReference type="InParanoid" id="A0A409YV98"/>
<comment type="caution">
    <text evidence="4">The sequence shown here is derived from an EMBL/GenBank/DDBJ whole genome shotgun (WGS) entry which is preliminary data.</text>
</comment>
<evidence type="ECO:0000256" key="1">
    <source>
        <dbReference type="ARBA" id="ARBA00022801"/>
    </source>
</evidence>
<dbReference type="SUPFAM" id="SSF53474">
    <property type="entry name" value="alpha/beta-Hydrolases"/>
    <property type="match status" value="2"/>
</dbReference>
<proteinExistence type="predicted"/>
<evidence type="ECO:0000259" key="3">
    <source>
        <dbReference type="Pfam" id="PF07859"/>
    </source>
</evidence>
<dbReference type="OrthoDB" id="408631at2759"/>
<dbReference type="PANTHER" id="PTHR48081">
    <property type="entry name" value="AB HYDROLASE SUPERFAMILY PROTEIN C4A8.06C"/>
    <property type="match status" value="1"/>
</dbReference>
<accession>A0A409YV98</accession>
<organism evidence="4 5">
    <name type="scientific">Gymnopilus dilepis</name>
    <dbReference type="NCBI Taxonomy" id="231916"/>
    <lineage>
        <taxon>Eukaryota</taxon>
        <taxon>Fungi</taxon>
        <taxon>Dikarya</taxon>
        <taxon>Basidiomycota</taxon>
        <taxon>Agaricomycotina</taxon>
        <taxon>Agaricomycetes</taxon>
        <taxon>Agaricomycetidae</taxon>
        <taxon>Agaricales</taxon>
        <taxon>Agaricineae</taxon>
        <taxon>Hymenogastraceae</taxon>
        <taxon>Gymnopilus</taxon>
    </lineage>
</organism>
<dbReference type="Gene3D" id="3.40.50.1820">
    <property type="entry name" value="alpha/beta hydrolase"/>
    <property type="match status" value="2"/>
</dbReference>
<gene>
    <name evidence="4" type="ORF">CVT26_004135</name>
</gene>
<dbReference type="InterPro" id="IPR029058">
    <property type="entry name" value="AB_hydrolase_fold"/>
</dbReference>
<name>A0A409YV98_9AGAR</name>
<feature type="region of interest" description="Disordered" evidence="2">
    <location>
        <begin position="42"/>
        <end position="70"/>
    </location>
</feature>
<reference evidence="4 5" key="1">
    <citation type="journal article" date="2018" name="Evol. Lett.">
        <title>Horizontal gene cluster transfer increased hallucinogenic mushroom diversity.</title>
        <authorList>
            <person name="Reynolds H.T."/>
            <person name="Vijayakumar V."/>
            <person name="Gluck-Thaler E."/>
            <person name="Korotkin H.B."/>
            <person name="Matheny P.B."/>
            <person name="Slot J.C."/>
        </authorList>
    </citation>
    <scope>NUCLEOTIDE SEQUENCE [LARGE SCALE GENOMIC DNA]</scope>
    <source>
        <strain evidence="4 5">SRW20</strain>
    </source>
</reference>
<dbReference type="Proteomes" id="UP000284706">
    <property type="component" value="Unassembled WGS sequence"/>
</dbReference>